<feature type="coiled-coil region" evidence="1">
    <location>
        <begin position="15"/>
        <end position="60"/>
    </location>
</feature>
<sequence>MGIFKRIGTILKSNIHSDKNKMIEVQKDMDQLIRELKAKVETAQVQLGRTEQQVLELEKDIAKFTRYEQKATDASMEASFRMQKETAKSKLDHLLIERTELQQKHDNLLKAFQGLQYRQSESMQYLKTLSTEAQTKKKIADLSNEMQSYENQVRRELAEAEALLELRKDTNY</sequence>
<keyword evidence="3" id="KW-1185">Reference proteome</keyword>
<dbReference type="OrthoDB" id="2972059at2"/>
<name>A0A317KZQ1_9BACI</name>
<organism evidence="2 3">
    <name type="scientific">Gracilibacillus dipsosauri</name>
    <dbReference type="NCBI Taxonomy" id="178340"/>
    <lineage>
        <taxon>Bacteria</taxon>
        <taxon>Bacillati</taxon>
        <taxon>Bacillota</taxon>
        <taxon>Bacilli</taxon>
        <taxon>Bacillales</taxon>
        <taxon>Bacillaceae</taxon>
        <taxon>Gracilibacillus</taxon>
    </lineage>
</organism>
<accession>A0A317KZQ1</accession>
<dbReference type="RefSeq" id="WP_109984526.1">
    <property type="nucleotide sequence ID" value="NZ_QGTD01000008.1"/>
</dbReference>
<dbReference type="Proteomes" id="UP000245624">
    <property type="component" value="Unassembled WGS sequence"/>
</dbReference>
<evidence type="ECO:0000313" key="3">
    <source>
        <dbReference type="Proteomes" id="UP000245624"/>
    </source>
</evidence>
<evidence type="ECO:0000313" key="2">
    <source>
        <dbReference type="EMBL" id="PWU69007.1"/>
    </source>
</evidence>
<gene>
    <name evidence="2" type="ORF">DLJ74_11385</name>
</gene>
<keyword evidence="1" id="KW-0175">Coiled coil</keyword>
<feature type="coiled-coil region" evidence="1">
    <location>
        <begin position="84"/>
        <end position="166"/>
    </location>
</feature>
<evidence type="ECO:0000256" key="1">
    <source>
        <dbReference type="SAM" id="Coils"/>
    </source>
</evidence>
<comment type="caution">
    <text evidence="2">The sequence shown here is derived from an EMBL/GenBank/DDBJ whole genome shotgun (WGS) entry which is preliminary data.</text>
</comment>
<evidence type="ECO:0008006" key="4">
    <source>
        <dbReference type="Google" id="ProtNLM"/>
    </source>
</evidence>
<dbReference type="AlphaFoldDB" id="A0A317KZQ1"/>
<proteinExistence type="predicted"/>
<dbReference type="EMBL" id="QGTD01000008">
    <property type="protein sequence ID" value="PWU69007.1"/>
    <property type="molecule type" value="Genomic_DNA"/>
</dbReference>
<protein>
    <recommendedName>
        <fullName evidence="4">PspA/IM30 family protein</fullName>
    </recommendedName>
</protein>
<reference evidence="2 3" key="1">
    <citation type="submission" date="2018-05" db="EMBL/GenBank/DDBJ databases">
        <title>Genomic analysis of Gracilibacillus dipsosauri DD1 reveals novel features of a salt-tolerant amylase.</title>
        <authorList>
            <person name="Deutch C.E."/>
            <person name="Yang S."/>
        </authorList>
    </citation>
    <scope>NUCLEOTIDE SEQUENCE [LARGE SCALE GENOMIC DNA]</scope>
    <source>
        <strain evidence="2 3">DD1</strain>
    </source>
</reference>